<keyword evidence="2 5" id="KW-0645">Protease</keyword>
<feature type="active site" evidence="5">
    <location>
        <position position="393"/>
    </location>
</feature>
<evidence type="ECO:0000256" key="4">
    <source>
        <dbReference type="ARBA" id="ARBA00022807"/>
    </source>
</evidence>
<evidence type="ECO:0000256" key="3">
    <source>
        <dbReference type="ARBA" id="ARBA00022801"/>
    </source>
</evidence>
<dbReference type="RefSeq" id="XP_018145104.1">
    <property type="nucleotide sequence ID" value="XM_018283851.1"/>
</dbReference>
<dbReference type="Pfam" id="PF00648">
    <property type="entry name" value="Peptidase_C2"/>
    <property type="match status" value="1"/>
</dbReference>
<reference evidence="7 8" key="1">
    <citation type="journal article" date="2016" name="PLoS Pathog.">
        <title>Biosynthesis of antibiotic leucinostatins in bio-control fungus Purpureocillium lilacinum and their inhibition on phytophthora revealed by genome mining.</title>
        <authorList>
            <person name="Wang G."/>
            <person name="Liu Z."/>
            <person name="Lin R."/>
            <person name="Li E."/>
            <person name="Mao Z."/>
            <person name="Ling J."/>
            <person name="Yang Y."/>
            <person name="Yin W.B."/>
            <person name="Xie B."/>
        </authorList>
    </citation>
    <scope>NUCLEOTIDE SEQUENCE [LARGE SCALE GENOMIC DNA]</scope>
    <source>
        <strain evidence="7">170</strain>
    </source>
</reference>
<dbReference type="InterPro" id="IPR038765">
    <property type="entry name" value="Papain-like_cys_pep_sf"/>
</dbReference>
<dbReference type="GO" id="GO:0004198">
    <property type="term" value="F:calcium-dependent cysteine-type endopeptidase activity"/>
    <property type="evidence" value="ECO:0007669"/>
    <property type="project" value="InterPro"/>
</dbReference>
<dbReference type="SUPFAM" id="SSF49758">
    <property type="entry name" value="Calpain large subunit, middle domain (domain III)"/>
    <property type="match status" value="2"/>
</dbReference>
<dbReference type="Pfam" id="PF25435">
    <property type="entry name" value="PalB_C"/>
    <property type="match status" value="1"/>
</dbReference>
<evidence type="ECO:0000313" key="8">
    <source>
        <dbReference type="Proteomes" id="UP000078397"/>
    </source>
</evidence>
<name>A0A179FRL4_METCM</name>
<dbReference type="SMART" id="SM00230">
    <property type="entry name" value="CysPc"/>
    <property type="match status" value="1"/>
</dbReference>
<dbReference type="Pfam" id="PF01067">
    <property type="entry name" value="Calpain_III"/>
    <property type="match status" value="1"/>
</dbReference>
<dbReference type="InterPro" id="IPR036213">
    <property type="entry name" value="Calpain_III_sf"/>
</dbReference>
<comment type="similarity">
    <text evidence="1">Belongs to the peptidase C2 family. PalB/RIM13 subfamily.</text>
</comment>
<dbReference type="GO" id="GO:0006508">
    <property type="term" value="P:proteolysis"/>
    <property type="evidence" value="ECO:0007669"/>
    <property type="project" value="UniProtKB-KW"/>
</dbReference>
<dbReference type="SUPFAM" id="SSF54001">
    <property type="entry name" value="Cysteine proteinases"/>
    <property type="match status" value="1"/>
</dbReference>
<dbReference type="Gene3D" id="2.60.120.380">
    <property type="match status" value="1"/>
</dbReference>
<dbReference type="InterPro" id="IPR022682">
    <property type="entry name" value="Calpain_domain_III"/>
</dbReference>
<dbReference type="InterPro" id="IPR001300">
    <property type="entry name" value="Peptidase_C2_calpain_cat"/>
</dbReference>
<proteinExistence type="inferred from homology"/>
<dbReference type="Proteomes" id="UP000078397">
    <property type="component" value="Unassembled WGS sequence"/>
</dbReference>
<keyword evidence="8" id="KW-1185">Reference proteome</keyword>
<keyword evidence="4 5" id="KW-0788">Thiol protease</keyword>
<sequence length="876" mass="97298">MQSILRQVVPVPMTSSRIRNGLELADSTSYLQAAESRATEAAGKDALDYAIQAAELYMKAAGDTPSKADAARLRRKCQDMITYAERLKSDLSETAQPVPSATKGRIVAQPTVSPILQLGSRLHGNEFPIWQDEPKVDEFDALPGDGSFTDNTTFSLSTNQMSNFAAWVRPAELFQLDRQNDRTALEDAMMQVSASSNLVQDITTDCSVVASLSAAFNVLTGKHTVLSSIFYPFDLLKKRPRLSHSGKYVMKLNFNGCARKVVVDDRLPSSRTSRALFVVDRQNPYLLWPALLEKAYLKVRGGYDFPGSNSGTDLWVLIGWIPEQLFLQREDIDLDNVWKRIEVAHKSGNVVVTLGTGRVSTEEEEVMGLIGEHDYAVENIDTSGGSRRLLIKNPWCDGPSMTTLGWSNTQHSGLSEAVSNGSSQKRSMQEHAASSTLWVAFEDVAQHFESMYLNWNPALFPCRRDHHFAWELPPKLYGASLSRNPQFSVSSHNAGTIWVLVSRHFVDAELDIARERRDSMAAVARQLGFMSILAFENGGRKLQICRGEIYRGPYVDSPQTLARLYIRPGRPYTIVVDQHELPLPRYHFTLSLFSHSPLVVKEASETMSHFTEQLGAWTRRTSGGNSSCCTYFQNPQYRLSIDRRTPVSILLCADTDDIHVHVDVVWAQGRRVDNIRVKDLVASSGEYRRGCAVADIAMLETGVYTLVCSAFDAGQLGQFSLRVGTMSPIVIRPVPVDSAGRFATKLPQIHLPQGDERFRLPLDVSWLTKASVSMHSSSAPLQLGSRANLPSSQVLRVSIIHCWGPEQATIAVSGENEFQNPANTIRTPQFDMEPDRIRREGLWILVESMGSHGGTLSIDGEISSDSPVRIGDWECV</sequence>
<keyword evidence="3 5" id="KW-0378">Hydrolase</keyword>
<evidence type="ECO:0000256" key="2">
    <source>
        <dbReference type="ARBA" id="ARBA00022670"/>
    </source>
</evidence>
<evidence type="ECO:0000313" key="7">
    <source>
        <dbReference type="EMBL" id="OAQ68254.1"/>
    </source>
</evidence>
<dbReference type="GeneID" id="28847845"/>
<feature type="active site" evidence="5">
    <location>
        <position position="206"/>
    </location>
</feature>
<dbReference type="SMART" id="SM00720">
    <property type="entry name" value="calpain_III"/>
    <property type="match status" value="1"/>
</dbReference>
<gene>
    <name evidence="7" type="ORF">VFPPC_04505</name>
</gene>
<accession>A0A179FRL4</accession>
<evidence type="ECO:0000256" key="5">
    <source>
        <dbReference type="PROSITE-ProRule" id="PRU00239"/>
    </source>
</evidence>
<protein>
    <submittedName>
        <fullName evidence="7">Cysteine protease PalB</fullName>
    </submittedName>
</protein>
<organism evidence="7 8">
    <name type="scientific">Pochonia chlamydosporia 170</name>
    <dbReference type="NCBI Taxonomy" id="1380566"/>
    <lineage>
        <taxon>Eukaryota</taxon>
        <taxon>Fungi</taxon>
        <taxon>Dikarya</taxon>
        <taxon>Ascomycota</taxon>
        <taxon>Pezizomycotina</taxon>
        <taxon>Sordariomycetes</taxon>
        <taxon>Hypocreomycetidae</taxon>
        <taxon>Hypocreales</taxon>
        <taxon>Clavicipitaceae</taxon>
        <taxon>Pochonia</taxon>
    </lineage>
</organism>
<evidence type="ECO:0000259" key="6">
    <source>
        <dbReference type="PROSITE" id="PS50203"/>
    </source>
</evidence>
<dbReference type="OrthoDB" id="167576at2759"/>
<dbReference type="InterPro" id="IPR022683">
    <property type="entry name" value="Calpain_III"/>
</dbReference>
<dbReference type="PANTHER" id="PTHR46143">
    <property type="entry name" value="CALPAIN-7"/>
    <property type="match status" value="1"/>
</dbReference>
<comment type="caution">
    <text evidence="7">The sequence shown here is derived from an EMBL/GenBank/DDBJ whole genome shotgun (WGS) entry which is preliminary data.</text>
</comment>
<dbReference type="AlphaFoldDB" id="A0A179FRL4"/>
<dbReference type="InterPro" id="IPR051297">
    <property type="entry name" value="PalB/RIM13"/>
</dbReference>
<dbReference type="Gene3D" id="3.90.70.10">
    <property type="entry name" value="Cysteine proteinases"/>
    <property type="match status" value="1"/>
</dbReference>
<dbReference type="KEGG" id="pchm:VFPPC_04505"/>
<dbReference type="EMBL" id="LSBJ02000003">
    <property type="protein sequence ID" value="OAQ68254.1"/>
    <property type="molecule type" value="Genomic_DNA"/>
</dbReference>
<dbReference type="PROSITE" id="PS50203">
    <property type="entry name" value="CALPAIN_CAT"/>
    <property type="match status" value="1"/>
</dbReference>
<feature type="active site" evidence="5">
    <location>
        <position position="373"/>
    </location>
</feature>
<dbReference type="PANTHER" id="PTHR46143:SF1">
    <property type="entry name" value="CALPAIN-7"/>
    <property type="match status" value="1"/>
</dbReference>
<dbReference type="STRING" id="1380566.A0A179FRL4"/>
<feature type="domain" description="Calpain catalytic" evidence="6">
    <location>
        <begin position="137"/>
        <end position="457"/>
    </location>
</feature>
<evidence type="ECO:0000256" key="1">
    <source>
        <dbReference type="ARBA" id="ARBA00010193"/>
    </source>
</evidence>